<dbReference type="EC" id="4.1.2.50" evidence="4"/>
<evidence type="ECO:0000256" key="1">
    <source>
        <dbReference type="ARBA" id="ARBA00001947"/>
    </source>
</evidence>
<dbReference type="EMBL" id="CP035232">
    <property type="protein sequence ID" value="QAT65649.1"/>
    <property type="molecule type" value="Genomic_DNA"/>
</dbReference>
<accession>A0AAJ3YZX2</accession>
<protein>
    <recommendedName>
        <fullName evidence="5">6-carboxy-5,6,7,8-tetrahydropterin synthase</fullName>
        <ecNumber evidence="4">4.1.2.50</ecNumber>
    </recommendedName>
    <alternativeName>
        <fullName evidence="9">Queuosine biosynthesis protein QueD</fullName>
    </alternativeName>
</protein>
<sequence>MSNQYIYTLTKHFWISCAHKVAGAGKCERLHGHNYKVIFCITGSALDEKDMLIDFREVKHHLEKKYDHYVLNDFDEFNKVKGGYEPSTERVAQVFFEIIESLCNAKRNQPHVKWVEVQETNEASARYEKLERR</sequence>
<evidence type="ECO:0000313" key="12">
    <source>
        <dbReference type="Proteomes" id="UP000288675"/>
    </source>
</evidence>
<dbReference type="PANTHER" id="PTHR12589:SF7">
    <property type="entry name" value="6-PYRUVOYL TETRAHYDROBIOPTERIN SYNTHASE"/>
    <property type="match status" value="1"/>
</dbReference>
<evidence type="ECO:0000256" key="2">
    <source>
        <dbReference type="ARBA" id="ARBA00005061"/>
    </source>
</evidence>
<dbReference type="GO" id="GO:0046872">
    <property type="term" value="F:metal ion binding"/>
    <property type="evidence" value="ECO:0007669"/>
    <property type="project" value="UniProtKB-KW"/>
</dbReference>
<evidence type="ECO:0000256" key="10">
    <source>
        <dbReference type="ARBA" id="ARBA00048807"/>
    </source>
</evidence>
<evidence type="ECO:0000256" key="9">
    <source>
        <dbReference type="ARBA" id="ARBA00031449"/>
    </source>
</evidence>
<dbReference type="GO" id="GO:0070497">
    <property type="term" value="F:6-carboxytetrahydropterin synthase activity"/>
    <property type="evidence" value="ECO:0007669"/>
    <property type="project" value="UniProtKB-EC"/>
</dbReference>
<reference evidence="11 12" key="1">
    <citation type="submission" date="2019-01" db="EMBL/GenBank/DDBJ databases">
        <title>Genome sequence of Bacillus glycinifermentans SRCM103574.</title>
        <authorList>
            <person name="Kong H.-J."/>
            <person name="Jeong S.-Y."/>
            <person name="Jeong D.-Y."/>
        </authorList>
    </citation>
    <scope>NUCLEOTIDE SEQUENCE [LARGE SCALE GENOMIC DNA]</scope>
    <source>
        <strain evidence="11 12">SRCM103574</strain>
    </source>
</reference>
<proteinExistence type="inferred from homology"/>
<keyword evidence="7" id="KW-0862">Zinc</keyword>
<evidence type="ECO:0000256" key="7">
    <source>
        <dbReference type="ARBA" id="ARBA00022833"/>
    </source>
</evidence>
<evidence type="ECO:0000256" key="5">
    <source>
        <dbReference type="ARBA" id="ARBA00018141"/>
    </source>
</evidence>
<organism evidence="11 12">
    <name type="scientific">Bacillus glycinifermentans</name>
    <dbReference type="NCBI Taxonomy" id="1664069"/>
    <lineage>
        <taxon>Bacteria</taxon>
        <taxon>Bacillati</taxon>
        <taxon>Bacillota</taxon>
        <taxon>Bacilli</taxon>
        <taxon>Bacillales</taxon>
        <taxon>Bacillaceae</taxon>
        <taxon>Bacillus</taxon>
    </lineage>
</organism>
<dbReference type="PANTHER" id="PTHR12589">
    <property type="entry name" value="PYRUVOYL TETRAHYDROBIOPTERIN SYNTHASE"/>
    <property type="match status" value="1"/>
</dbReference>
<comment type="cofactor">
    <cofactor evidence="1">
        <name>Zn(2+)</name>
        <dbReference type="ChEBI" id="CHEBI:29105"/>
    </cofactor>
</comment>
<dbReference type="AlphaFoldDB" id="A0AAJ3YZX2"/>
<dbReference type="InterPro" id="IPR007115">
    <property type="entry name" value="6-PTP_synth/QueD"/>
</dbReference>
<evidence type="ECO:0000313" key="11">
    <source>
        <dbReference type="EMBL" id="QAT65649.1"/>
    </source>
</evidence>
<evidence type="ECO:0000256" key="3">
    <source>
        <dbReference type="ARBA" id="ARBA00008900"/>
    </source>
</evidence>
<gene>
    <name evidence="11" type="ORF">EQZ20_12570</name>
</gene>
<evidence type="ECO:0000256" key="8">
    <source>
        <dbReference type="ARBA" id="ARBA00023239"/>
    </source>
</evidence>
<evidence type="ECO:0000256" key="4">
    <source>
        <dbReference type="ARBA" id="ARBA00012982"/>
    </source>
</evidence>
<comment type="similarity">
    <text evidence="3">Belongs to the PTPS family. QueD subfamily.</text>
</comment>
<keyword evidence="6" id="KW-0479">Metal-binding</keyword>
<dbReference type="RefSeq" id="WP_046129535.1">
    <property type="nucleotide sequence ID" value="NZ_CP035232.1"/>
</dbReference>
<name>A0AAJ3YZX2_9BACI</name>
<dbReference type="SUPFAM" id="SSF55620">
    <property type="entry name" value="Tetrahydrobiopterin biosynthesis enzymes-like"/>
    <property type="match status" value="1"/>
</dbReference>
<comment type="catalytic activity">
    <reaction evidence="10">
        <text>7,8-dihydroneopterin 3'-triphosphate + H2O = 6-carboxy-5,6,7,8-tetrahydropterin + triphosphate + acetaldehyde + 2 H(+)</text>
        <dbReference type="Rhea" id="RHEA:27966"/>
        <dbReference type="ChEBI" id="CHEBI:15343"/>
        <dbReference type="ChEBI" id="CHEBI:15377"/>
        <dbReference type="ChEBI" id="CHEBI:15378"/>
        <dbReference type="ChEBI" id="CHEBI:18036"/>
        <dbReference type="ChEBI" id="CHEBI:58462"/>
        <dbReference type="ChEBI" id="CHEBI:61032"/>
        <dbReference type="EC" id="4.1.2.50"/>
    </reaction>
</comment>
<dbReference type="GeneID" id="82853502"/>
<evidence type="ECO:0000256" key="6">
    <source>
        <dbReference type="ARBA" id="ARBA00022723"/>
    </source>
</evidence>
<comment type="pathway">
    <text evidence="2">Purine metabolism; 7-cyano-7-deazaguanine biosynthesis.</text>
</comment>
<dbReference type="Pfam" id="PF01242">
    <property type="entry name" value="PTPS"/>
    <property type="match status" value="1"/>
</dbReference>
<dbReference type="InterPro" id="IPR038418">
    <property type="entry name" value="6-PTP_synth/QueD_sf"/>
</dbReference>
<dbReference type="Gene3D" id="3.30.479.10">
    <property type="entry name" value="6-pyruvoyl tetrahydropterin synthase/QueD"/>
    <property type="match status" value="1"/>
</dbReference>
<dbReference type="Proteomes" id="UP000288675">
    <property type="component" value="Chromosome"/>
</dbReference>
<dbReference type="KEGG" id="bgy:BGLY_2486"/>
<keyword evidence="8" id="KW-0456">Lyase</keyword>